<dbReference type="InterPro" id="IPR040079">
    <property type="entry name" value="Glutathione_S-Trfase"/>
</dbReference>
<gene>
    <name evidence="2" type="ORF">PGLA2088_LOCUS51615</name>
</gene>
<accession>A0A813LZG9</accession>
<dbReference type="Gene3D" id="3.40.30.10">
    <property type="entry name" value="Glutaredoxin"/>
    <property type="match status" value="1"/>
</dbReference>
<protein>
    <recommendedName>
        <fullName evidence="1">GST N-terminal domain-containing protein</fullName>
    </recommendedName>
</protein>
<dbReference type="GO" id="GO:0005737">
    <property type="term" value="C:cytoplasm"/>
    <property type="evidence" value="ECO:0007669"/>
    <property type="project" value="TreeGrafter"/>
</dbReference>
<feature type="domain" description="GST N-terminal" evidence="1">
    <location>
        <begin position="127"/>
        <end position="209"/>
    </location>
</feature>
<dbReference type="Gene3D" id="1.20.1050.10">
    <property type="match status" value="1"/>
</dbReference>
<dbReference type="InterPro" id="IPR036249">
    <property type="entry name" value="Thioredoxin-like_sf"/>
</dbReference>
<dbReference type="SUPFAM" id="SSF52833">
    <property type="entry name" value="Thioredoxin-like"/>
    <property type="match status" value="1"/>
</dbReference>
<dbReference type="SFLD" id="SFLDS00019">
    <property type="entry name" value="Glutathione_Transferase_(cytos"/>
    <property type="match status" value="1"/>
</dbReference>
<dbReference type="AlphaFoldDB" id="A0A813LZG9"/>
<dbReference type="CDD" id="cd00570">
    <property type="entry name" value="GST_N_family"/>
    <property type="match status" value="1"/>
</dbReference>
<dbReference type="PANTHER" id="PTHR43968:SF14">
    <property type="entry name" value="GLUTATHIONE S-TRANSFERASE"/>
    <property type="match status" value="1"/>
</dbReference>
<dbReference type="PANTHER" id="PTHR43968">
    <property type="match status" value="1"/>
</dbReference>
<dbReference type="SFLD" id="SFLDG00358">
    <property type="entry name" value="Main_(cytGST)"/>
    <property type="match status" value="1"/>
</dbReference>
<reference evidence="2" key="1">
    <citation type="submission" date="2021-02" db="EMBL/GenBank/DDBJ databases">
        <authorList>
            <person name="Dougan E. K."/>
            <person name="Rhodes N."/>
            <person name="Thang M."/>
            <person name="Chan C."/>
        </authorList>
    </citation>
    <scope>NUCLEOTIDE SEQUENCE</scope>
</reference>
<sequence>MASSLAGCRKVGRRGAWGRRASLSAGRFSGVARSRACLLPLAVASFSCVVAKYCLLLPGAAFCLTGTACGYTCQSLGVSAVSPVMVRKGFARQALASAPTWPELQTMEPLREGSTVQSDLATQGKPPALTLYRDTNGWCPFCERVWIALREKDIPYDEVLISLFDKPQWFKDMVPTGNVPAVKFSGSGEVVWESEAILRRLDKDFPETKPLFSQPGSIEAVAKLTEGVMNASMGLAYRTGNLSEVSLEDRRMKLVGAIDGLDAHLASGGPFLLGSEVSAADLMAVPMLERYGFQLPYFAAELQIRNPERWPSLARWFDSMEQQPAYGDRVAGDIYSWTAVAPVLMRMFGGQNGTLEGAAADRAAKAEQAASELLATVERNAEAVVGSATLAARLEAARKLLSNHAAVVRDAINTEPKSQKELQRLHPSKAPAVDTALRAAVTSLLAGSLPLEVPAVDAEGAAVQPADLAHACRYVAARLSAPRDMGAPAAVVLRGVLLGLAHVAGAGQGA</sequence>
<dbReference type="InterPro" id="IPR036282">
    <property type="entry name" value="Glutathione-S-Trfase_C_sf"/>
</dbReference>
<evidence type="ECO:0000313" key="3">
    <source>
        <dbReference type="Proteomes" id="UP000626109"/>
    </source>
</evidence>
<dbReference type="InterPro" id="IPR004045">
    <property type="entry name" value="Glutathione_S-Trfase_N"/>
</dbReference>
<dbReference type="EMBL" id="CAJNNW010037681">
    <property type="protein sequence ID" value="CAE8743865.1"/>
    <property type="molecule type" value="Genomic_DNA"/>
</dbReference>
<proteinExistence type="predicted"/>
<organism evidence="2 3">
    <name type="scientific">Polarella glacialis</name>
    <name type="common">Dinoflagellate</name>
    <dbReference type="NCBI Taxonomy" id="89957"/>
    <lineage>
        <taxon>Eukaryota</taxon>
        <taxon>Sar</taxon>
        <taxon>Alveolata</taxon>
        <taxon>Dinophyceae</taxon>
        <taxon>Suessiales</taxon>
        <taxon>Suessiaceae</taxon>
        <taxon>Polarella</taxon>
    </lineage>
</organism>
<evidence type="ECO:0000259" key="1">
    <source>
        <dbReference type="PROSITE" id="PS50404"/>
    </source>
</evidence>
<dbReference type="Pfam" id="PF13410">
    <property type="entry name" value="GST_C_2"/>
    <property type="match status" value="1"/>
</dbReference>
<dbReference type="PROSITE" id="PS51354">
    <property type="entry name" value="GLUTAREDOXIN_2"/>
    <property type="match status" value="1"/>
</dbReference>
<name>A0A813LZG9_POLGL</name>
<dbReference type="Proteomes" id="UP000626109">
    <property type="component" value="Unassembled WGS sequence"/>
</dbReference>
<dbReference type="SUPFAM" id="SSF47616">
    <property type="entry name" value="GST C-terminal domain-like"/>
    <property type="match status" value="1"/>
</dbReference>
<dbReference type="InterPro" id="IPR050983">
    <property type="entry name" value="GST_Omega/HSP26"/>
</dbReference>
<evidence type="ECO:0000313" key="2">
    <source>
        <dbReference type="EMBL" id="CAE8743865.1"/>
    </source>
</evidence>
<dbReference type="Pfam" id="PF13409">
    <property type="entry name" value="GST_N_2"/>
    <property type="match status" value="1"/>
</dbReference>
<dbReference type="PROSITE" id="PS50404">
    <property type="entry name" value="GST_NTER"/>
    <property type="match status" value="1"/>
</dbReference>
<comment type="caution">
    <text evidence="2">The sequence shown here is derived from an EMBL/GenBank/DDBJ whole genome shotgun (WGS) entry which is preliminary data.</text>
</comment>